<sequence>MITCRLTQYGKSIKRPTFFADRPVKLFTRDHKVIPYNYKVFTTVFVVKHMINDNTYWYRRVERLRTHIDEYTEVDKAMIGFPENWYYLLKV</sequence>
<reference evidence="1" key="1">
    <citation type="journal article" date="2014" name="Int. J. Syst. Evol. Microbiol.">
        <title>Complete genome sequence of Corynebacterium casei LMG S-19264T (=DSM 44701T), isolated from a smear-ripened cheese.</title>
        <authorList>
            <consortium name="US DOE Joint Genome Institute (JGI-PGF)"/>
            <person name="Walter F."/>
            <person name="Albersmeier A."/>
            <person name="Kalinowski J."/>
            <person name="Ruckert C."/>
        </authorList>
    </citation>
    <scope>NUCLEOTIDE SEQUENCE</scope>
    <source>
        <strain evidence="1">CGMCC 1.15178</strain>
    </source>
</reference>
<accession>A0A916ZB30</accession>
<dbReference type="Proteomes" id="UP000612456">
    <property type="component" value="Unassembled WGS sequence"/>
</dbReference>
<evidence type="ECO:0000313" key="2">
    <source>
        <dbReference type="Proteomes" id="UP000612456"/>
    </source>
</evidence>
<keyword evidence="2" id="KW-1185">Reference proteome</keyword>
<protein>
    <submittedName>
        <fullName evidence="1">Uncharacterized protein</fullName>
    </submittedName>
</protein>
<proteinExistence type="predicted"/>
<reference evidence="1" key="2">
    <citation type="submission" date="2020-09" db="EMBL/GenBank/DDBJ databases">
        <authorList>
            <person name="Sun Q."/>
            <person name="Zhou Y."/>
        </authorList>
    </citation>
    <scope>NUCLEOTIDE SEQUENCE</scope>
    <source>
        <strain evidence="1">CGMCC 1.15178</strain>
    </source>
</reference>
<gene>
    <name evidence="1" type="ORF">GCM10010911_49520</name>
</gene>
<comment type="caution">
    <text evidence="1">The sequence shown here is derived from an EMBL/GenBank/DDBJ whole genome shotgun (WGS) entry which is preliminary data.</text>
</comment>
<dbReference type="EMBL" id="BMHP01000003">
    <property type="protein sequence ID" value="GGD85212.1"/>
    <property type="molecule type" value="Genomic_DNA"/>
</dbReference>
<evidence type="ECO:0000313" key="1">
    <source>
        <dbReference type="EMBL" id="GGD85212.1"/>
    </source>
</evidence>
<organism evidence="1 2">
    <name type="scientific">Paenibacillus nasutitermitis</name>
    <dbReference type="NCBI Taxonomy" id="1652958"/>
    <lineage>
        <taxon>Bacteria</taxon>
        <taxon>Bacillati</taxon>
        <taxon>Bacillota</taxon>
        <taxon>Bacilli</taxon>
        <taxon>Bacillales</taxon>
        <taxon>Paenibacillaceae</taxon>
        <taxon>Paenibacillus</taxon>
    </lineage>
</organism>
<dbReference type="AlphaFoldDB" id="A0A916ZB30"/>
<name>A0A916ZB30_9BACL</name>